<organism evidence="3 4">
    <name type="scientific">Roseibium porphyridii</name>
    <dbReference type="NCBI Taxonomy" id="2866279"/>
    <lineage>
        <taxon>Bacteria</taxon>
        <taxon>Pseudomonadati</taxon>
        <taxon>Pseudomonadota</taxon>
        <taxon>Alphaproteobacteria</taxon>
        <taxon>Hyphomicrobiales</taxon>
        <taxon>Stappiaceae</taxon>
        <taxon>Roseibium</taxon>
    </lineage>
</organism>
<dbReference type="Gene3D" id="3.30.750.140">
    <property type="match status" value="1"/>
</dbReference>
<dbReference type="InterPro" id="IPR038610">
    <property type="entry name" value="FliK-like_C_sf"/>
</dbReference>
<keyword evidence="3" id="KW-0966">Cell projection</keyword>
<feature type="region of interest" description="Disordered" evidence="1">
    <location>
        <begin position="275"/>
        <end position="303"/>
    </location>
</feature>
<reference evidence="3 4" key="1">
    <citation type="submission" date="2023-03" db="EMBL/GenBank/DDBJ databases">
        <title>Roseibium porphyridii sp. nov. and Roseibium rhodosorbium sp. nov. isolated from marine algae, Porphyridium cruentum and Rhodosorus marinus, respectively.</title>
        <authorList>
            <person name="Lee M.W."/>
            <person name="Choi B.J."/>
            <person name="Lee J.K."/>
            <person name="Choi D.G."/>
            <person name="Baek J.H."/>
            <person name="Bayburt H."/>
            <person name="Kim J.M."/>
            <person name="Han D.M."/>
            <person name="Kim K.H."/>
            <person name="Jeon C.O."/>
        </authorList>
    </citation>
    <scope>NUCLEOTIDE SEQUENCE [LARGE SCALE GENOMIC DNA]</scope>
    <source>
        <strain evidence="3 4">KMA01</strain>
    </source>
</reference>
<feature type="compositionally biased region" description="Low complexity" evidence="1">
    <location>
        <begin position="285"/>
        <end position="302"/>
    </location>
</feature>
<sequence>MCLLWRVSELGANVLPFGMTNDVSANALAAGASSLGGSVQIPGVGGKVSNFARELGALEVGDVGSAGQSLGPEGRLSLLDAGLAGAEAEGTKVPSLADAVSVTPAGDGASLVDVALGALDEAGASQLPAEAVEAQPGQEISSEDLPENEEGAADPLLALSTLPSVETGFSALVPEGGVSGAASTTGAAGVGASNSGQALVASAGVSGAANGLSAGSVPAFGTGLPEPVRPVSSAAGQAGPAAPLQGGQAGVDTGQDVPVPVSTNTRRWQSELPEEFRASTPGAGSKQVVQQQSIQSPVQPVSGAVPSEGDLMLASASLKEGGPEKGQAVELLRPAGETAKPSVGVSTPLVSNDDGAQLPQLLKQDGVEQKPTLATQASPASQAKDAGIPSGAADVAPQAAPPNKGLKSSDALVQPVTEASPQADKANAKVAGNAAPDVNAETSRERPVAANTSADAGPRPEARLANGALPAAAAAAVSAGVTTEKPDLSLVTADLSLSSEIGSATVRGGDLTGAMRTESLQTPNQAQSAQVASQVAAEIARNLKNGQTRFQMRFDPPELGRVEVNMKVGSDGSVQAHLIVERPETLDMFLRDQRGLERALEAAGLNPDSDNLQFSLKRDGEQQFASGNGQGDQPAGRNDANGAEAAELEPEVEDIVRMTLAQQRGGLDLKI</sequence>
<feature type="compositionally biased region" description="Low complexity" evidence="1">
    <location>
        <begin position="234"/>
        <end position="246"/>
    </location>
</feature>
<feature type="region of interest" description="Disordered" evidence="1">
    <location>
        <begin position="371"/>
        <end position="461"/>
    </location>
</feature>
<accession>A0ABY8F777</accession>
<keyword evidence="3" id="KW-0282">Flagellum</keyword>
<protein>
    <submittedName>
        <fullName evidence="3">Flagellar hook-length control protein FliK</fullName>
    </submittedName>
</protein>
<evidence type="ECO:0000256" key="1">
    <source>
        <dbReference type="SAM" id="MobiDB-lite"/>
    </source>
</evidence>
<name>A0ABY8F777_9HYPH</name>
<feature type="region of interest" description="Disordered" evidence="1">
    <location>
        <begin position="621"/>
        <end position="650"/>
    </location>
</feature>
<dbReference type="EMBL" id="CP120863">
    <property type="protein sequence ID" value="WFE91343.1"/>
    <property type="molecule type" value="Genomic_DNA"/>
</dbReference>
<evidence type="ECO:0000313" key="4">
    <source>
        <dbReference type="Proteomes" id="UP001209803"/>
    </source>
</evidence>
<feature type="region of interest" description="Disordered" evidence="1">
    <location>
        <begin position="129"/>
        <end position="149"/>
    </location>
</feature>
<feature type="region of interest" description="Disordered" evidence="1">
    <location>
        <begin position="336"/>
        <end position="355"/>
    </location>
</feature>
<feature type="compositionally biased region" description="Polar residues" evidence="1">
    <location>
        <begin position="372"/>
        <end position="381"/>
    </location>
</feature>
<dbReference type="Pfam" id="PF02120">
    <property type="entry name" value="Flg_hook"/>
    <property type="match status" value="1"/>
</dbReference>
<proteinExistence type="predicted"/>
<dbReference type="InterPro" id="IPR021136">
    <property type="entry name" value="Flagellar_hook_control-like_C"/>
</dbReference>
<evidence type="ECO:0000259" key="2">
    <source>
        <dbReference type="Pfam" id="PF02120"/>
    </source>
</evidence>
<evidence type="ECO:0000313" key="3">
    <source>
        <dbReference type="EMBL" id="WFE91343.1"/>
    </source>
</evidence>
<keyword evidence="3" id="KW-0969">Cilium</keyword>
<dbReference type="CDD" id="cd17470">
    <property type="entry name" value="T3SS_Flik_C"/>
    <property type="match status" value="1"/>
</dbReference>
<gene>
    <name evidence="3" type="ORF">K1718_08295</name>
</gene>
<dbReference type="RefSeq" id="WP_265683711.1">
    <property type="nucleotide sequence ID" value="NZ_CP120863.1"/>
</dbReference>
<feature type="domain" description="Flagellar hook-length control protein-like C-terminal" evidence="2">
    <location>
        <begin position="539"/>
        <end position="621"/>
    </location>
</feature>
<feature type="region of interest" description="Disordered" evidence="1">
    <location>
        <begin position="228"/>
        <end position="257"/>
    </location>
</feature>
<dbReference type="Proteomes" id="UP001209803">
    <property type="component" value="Chromosome"/>
</dbReference>
<keyword evidence="4" id="KW-1185">Reference proteome</keyword>